<proteinExistence type="predicted"/>
<evidence type="ECO:0000256" key="2">
    <source>
        <dbReference type="ARBA" id="ARBA00022803"/>
    </source>
</evidence>
<dbReference type="KEGG" id="taj:C1A40_16295"/>
<dbReference type="PANTHER" id="PTHR44858">
    <property type="entry name" value="TETRATRICOPEPTIDE REPEAT PROTEIN 6"/>
    <property type="match status" value="1"/>
</dbReference>
<evidence type="ECO:0000256" key="1">
    <source>
        <dbReference type="ARBA" id="ARBA00022737"/>
    </source>
</evidence>
<organism evidence="4 5">
    <name type="scientific">Pseudotamlana carrageenivorans</name>
    <dbReference type="NCBI Taxonomy" id="2069432"/>
    <lineage>
        <taxon>Bacteria</taxon>
        <taxon>Pseudomonadati</taxon>
        <taxon>Bacteroidota</taxon>
        <taxon>Flavobacteriia</taxon>
        <taxon>Flavobacteriales</taxon>
        <taxon>Flavobacteriaceae</taxon>
        <taxon>Pseudotamlana</taxon>
    </lineage>
</organism>
<keyword evidence="5" id="KW-1185">Reference proteome</keyword>
<name>A0A2I7SLX6_9FLAO</name>
<accession>A0A2I7SLX6</accession>
<gene>
    <name evidence="4" type="ORF">C1A40_16295</name>
</gene>
<dbReference type="AlphaFoldDB" id="A0A2I7SLX6"/>
<protein>
    <submittedName>
        <fullName evidence="4">Uncharacterized protein</fullName>
    </submittedName>
</protein>
<dbReference type="PROSITE" id="PS50005">
    <property type="entry name" value="TPR"/>
    <property type="match status" value="1"/>
</dbReference>
<reference evidence="5" key="1">
    <citation type="submission" date="2018-01" db="EMBL/GenBank/DDBJ databases">
        <title>Complete genome of Tamlana sp. UJ94.</title>
        <authorList>
            <person name="Jung J."/>
            <person name="Chung D."/>
            <person name="Bae S.S."/>
            <person name="Baek K."/>
        </authorList>
    </citation>
    <scope>NUCLEOTIDE SEQUENCE [LARGE SCALE GENOMIC DNA]</scope>
    <source>
        <strain evidence="5">UJ94</strain>
    </source>
</reference>
<dbReference type="Pfam" id="PF13414">
    <property type="entry name" value="TPR_11"/>
    <property type="match status" value="1"/>
</dbReference>
<dbReference type="InterPro" id="IPR011990">
    <property type="entry name" value="TPR-like_helical_dom_sf"/>
</dbReference>
<dbReference type="Gene3D" id="1.25.40.10">
    <property type="entry name" value="Tetratricopeptide repeat domain"/>
    <property type="match status" value="1"/>
</dbReference>
<dbReference type="GO" id="GO:0009279">
    <property type="term" value="C:cell outer membrane"/>
    <property type="evidence" value="ECO:0007669"/>
    <property type="project" value="TreeGrafter"/>
</dbReference>
<evidence type="ECO:0000313" key="4">
    <source>
        <dbReference type="EMBL" id="AUS06906.1"/>
    </source>
</evidence>
<keyword evidence="1" id="KW-0677">Repeat</keyword>
<dbReference type="InterPro" id="IPR050498">
    <property type="entry name" value="Ycf3"/>
</dbReference>
<dbReference type="OrthoDB" id="1467539at2"/>
<dbReference type="SMART" id="SM00028">
    <property type="entry name" value="TPR"/>
    <property type="match status" value="3"/>
</dbReference>
<keyword evidence="2 3" id="KW-0802">TPR repeat</keyword>
<dbReference type="RefSeq" id="WP_102996816.1">
    <property type="nucleotide sequence ID" value="NZ_CP025938.1"/>
</dbReference>
<sequence>MKTLFTLLFLCTIYLAQSQTIYKNPLGFNVKFDKTWKRLPKEVLQEKTKFIKTYMEYKGNIQYDACFQKIGNADMDYPYILFKNFYATTTNENEIEKLREFYTDKFGVNKVLESLETDKVKMELQIGKTYYDKGKQLLIFTYDLNLNVKGNLIAMVGFYVGKSATLQILCYTYADEFKYDQKEFLDIINSIEDNGMKTNMRDYLKKHDQAVLYYNEGLKQSANNNINKAIENYTLAINTYPIEDKFQLSEAYYNRALNKRKLDNFNGAIADYTKAIEFRPDYYKAYNNRGFAYLMLEKYSTAIYDFTMTIKFDNYQTEFTGMALGNRGIAKLSIGEDGCEDLKKAIEEGNQNVKSIFYEYCN</sequence>
<dbReference type="GO" id="GO:0046813">
    <property type="term" value="P:receptor-mediated virion attachment to host cell"/>
    <property type="evidence" value="ECO:0007669"/>
    <property type="project" value="TreeGrafter"/>
</dbReference>
<evidence type="ECO:0000313" key="5">
    <source>
        <dbReference type="Proteomes" id="UP000236592"/>
    </source>
</evidence>
<dbReference type="InterPro" id="IPR019734">
    <property type="entry name" value="TPR_rpt"/>
</dbReference>
<feature type="repeat" description="TPR" evidence="3">
    <location>
        <begin position="249"/>
        <end position="282"/>
    </location>
</feature>
<dbReference type="EMBL" id="CP025938">
    <property type="protein sequence ID" value="AUS06906.1"/>
    <property type="molecule type" value="Genomic_DNA"/>
</dbReference>
<dbReference type="SUPFAM" id="SSF48452">
    <property type="entry name" value="TPR-like"/>
    <property type="match status" value="1"/>
</dbReference>
<dbReference type="PANTHER" id="PTHR44858:SF1">
    <property type="entry name" value="UDP-N-ACETYLGLUCOSAMINE--PEPTIDE N-ACETYLGLUCOSAMINYLTRANSFERASE SPINDLY-RELATED"/>
    <property type="match status" value="1"/>
</dbReference>
<dbReference type="Proteomes" id="UP000236592">
    <property type="component" value="Chromosome"/>
</dbReference>
<evidence type="ECO:0000256" key="3">
    <source>
        <dbReference type="PROSITE-ProRule" id="PRU00339"/>
    </source>
</evidence>